<evidence type="ECO:0000259" key="1">
    <source>
        <dbReference type="Pfam" id="PF02470"/>
    </source>
</evidence>
<sequence>MSDRQQQFRVGVVALATMLIAALLVSLNSSLPISFGQATFPLRIRVDRAPGVGQNTPVRKDGVLVGRVVGTEILPTGGVVITANIEEDALIYNTDACRIQPSSLFGDAVINFSYAGDPTPARRRIEPNALVAGAALPDPIEALTSLQVEFGPAIGSIGEAANGVAELTNRINVALGEDIDQQRISGMLTQANEAMIQFSQTMEQMSETLAYANDLLADPVMRADLKKGLSDVPAFLTDARETLQSFDTVIDSAGRNLSNLEGLTAPLGERGPELSRLLISAIENLDLTLADTARFAQALNRGEGTIYRLVNDPALYDNMAVLITNANTVLARLNDTIKDLRPVVYDARVFMDKIAREPGRIVGGALNQGPGLK</sequence>
<comment type="caution">
    <text evidence="2">The sequence shown here is derived from an EMBL/GenBank/DDBJ whole genome shotgun (WGS) entry which is preliminary data.</text>
</comment>
<accession>A0A5C5ZHT6</accession>
<dbReference type="EMBL" id="SJPQ01000004">
    <property type="protein sequence ID" value="TWT86932.1"/>
    <property type="molecule type" value="Genomic_DNA"/>
</dbReference>
<dbReference type="OrthoDB" id="260338at2"/>
<dbReference type="RefSeq" id="WP_146403131.1">
    <property type="nucleotide sequence ID" value="NZ_SJPQ01000004.1"/>
</dbReference>
<evidence type="ECO:0000313" key="2">
    <source>
        <dbReference type="EMBL" id="TWT86932.1"/>
    </source>
</evidence>
<dbReference type="AlphaFoldDB" id="A0A5C5ZHT6"/>
<reference evidence="2 3" key="1">
    <citation type="submission" date="2019-02" db="EMBL/GenBank/DDBJ databases">
        <title>Deep-cultivation of Planctomycetes and their phenomic and genomic characterization uncovers novel biology.</title>
        <authorList>
            <person name="Wiegand S."/>
            <person name="Jogler M."/>
            <person name="Boedeker C."/>
            <person name="Pinto D."/>
            <person name="Vollmers J."/>
            <person name="Rivas-Marin E."/>
            <person name="Kohn T."/>
            <person name="Peeters S.H."/>
            <person name="Heuer A."/>
            <person name="Rast P."/>
            <person name="Oberbeckmann S."/>
            <person name="Bunk B."/>
            <person name="Jeske O."/>
            <person name="Meyerdierks A."/>
            <person name="Storesund J.E."/>
            <person name="Kallscheuer N."/>
            <person name="Luecker S."/>
            <person name="Lage O.M."/>
            <person name="Pohl T."/>
            <person name="Merkel B.J."/>
            <person name="Hornburger P."/>
            <person name="Mueller R.-W."/>
            <person name="Bruemmer F."/>
            <person name="Labrenz M."/>
            <person name="Spormann A.M."/>
            <person name="Op Den Camp H."/>
            <person name="Overmann J."/>
            <person name="Amann R."/>
            <person name="Jetten M.S.M."/>
            <person name="Mascher T."/>
            <person name="Medema M.H."/>
            <person name="Devos D.P."/>
            <person name="Kaster A.-K."/>
            <person name="Ovreas L."/>
            <person name="Rohde M."/>
            <person name="Galperin M.Y."/>
            <person name="Jogler C."/>
        </authorList>
    </citation>
    <scope>NUCLEOTIDE SEQUENCE [LARGE SCALE GENOMIC DNA]</scope>
    <source>
        <strain evidence="2 3">Mal64</strain>
    </source>
</reference>
<dbReference type="Pfam" id="PF02470">
    <property type="entry name" value="MlaD"/>
    <property type="match status" value="1"/>
</dbReference>
<feature type="domain" description="Mce/MlaD" evidence="1">
    <location>
        <begin position="41"/>
        <end position="113"/>
    </location>
</feature>
<keyword evidence="3" id="KW-1185">Reference proteome</keyword>
<proteinExistence type="predicted"/>
<organism evidence="2 3">
    <name type="scientific">Pseudobythopirellula maris</name>
    <dbReference type="NCBI Taxonomy" id="2527991"/>
    <lineage>
        <taxon>Bacteria</taxon>
        <taxon>Pseudomonadati</taxon>
        <taxon>Planctomycetota</taxon>
        <taxon>Planctomycetia</taxon>
        <taxon>Pirellulales</taxon>
        <taxon>Lacipirellulaceae</taxon>
        <taxon>Pseudobythopirellula</taxon>
    </lineage>
</organism>
<dbReference type="Proteomes" id="UP000315440">
    <property type="component" value="Unassembled WGS sequence"/>
</dbReference>
<protein>
    <recommendedName>
        <fullName evidence="1">Mce/MlaD domain-containing protein</fullName>
    </recommendedName>
</protein>
<name>A0A5C5ZHT6_9BACT</name>
<dbReference type="InterPro" id="IPR052336">
    <property type="entry name" value="MlaD_Phospholipid_Transporter"/>
</dbReference>
<evidence type="ECO:0000313" key="3">
    <source>
        <dbReference type="Proteomes" id="UP000315440"/>
    </source>
</evidence>
<dbReference type="PANTHER" id="PTHR33371">
    <property type="entry name" value="INTERMEMBRANE PHOSPHOLIPID TRANSPORT SYSTEM BINDING PROTEIN MLAD-RELATED"/>
    <property type="match status" value="1"/>
</dbReference>
<dbReference type="PANTHER" id="PTHR33371:SF4">
    <property type="entry name" value="INTERMEMBRANE PHOSPHOLIPID TRANSPORT SYSTEM BINDING PROTEIN MLAD"/>
    <property type="match status" value="1"/>
</dbReference>
<dbReference type="InterPro" id="IPR003399">
    <property type="entry name" value="Mce/MlaD"/>
</dbReference>
<gene>
    <name evidence="2" type="ORF">Mal64_37620</name>
</gene>